<dbReference type="SUPFAM" id="SSF51197">
    <property type="entry name" value="Clavaminate synthase-like"/>
    <property type="match status" value="1"/>
</dbReference>
<accession>A0A7J7YE70</accession>
<organism evidence="3 4">
    <name type="scientific">Myotis myotis</name>
    <name type="common">Greater mouse-eared bat</name>
    <name type="synonym">Vespertilio myotis</name>
    <dbReference type="NCBI Taxonomy" id="51298"/>
    <lineage>
        <taxon>Eukaryota</taxon>
        <taxon>Metazoa</taxon>
        <taxon>Chordata</taxon>
        <taxon>Craniata</taxon>
        <taxon>Vertebrata</taxon>
        <taxon>Euteleostomi</taxon>
        <taxon>Mammalia</taxon>
        <taxon>Eutheria</taxon>
        <taxon>Laurasiatheria</taxon>
        <taxon>Chiroptera</taxon>
        <taxon>Yangochiroptera</taxon>
        <taxon>Vespertilionidae</taxon>
        <taxon>Myotis</taxon>
    </lineage>
</organism>
<name>A0A7J7YE70_MYOMY</name>
<dbReference type="GO" id="GO:0000785">
    <property type="term" value="C:chromatin"/>
    <property type="evidence" value="ECO:0007669"/>
    <property type="project" value="TreeGrafter"/>
</dbReference>
<dbReference type="GO" id="GO:0032454">
    <property type="term" value="F:histone H3K9 demethylase activity"/>
    <property type="evidence" value="ECO:0007669"/>
    <property type="project" value="TreeGrafter"/>
</dbReference>
<feature type="region of interest" description="Disordered" evidence="1">
    <location>
        <begin position="341"/>
        <end position="420"/>
    </location>
</feature>
<dbReference type="EMBL" id="JABWUV010000004">
    <property type="protein sequence ID" value="KAF6359926.1"/>
    <property type="molecule type" value="Genomic_DNA"/>
</dbReference>
<dbReference type="PROSITE" id="PS51184">
    <property type="entry name" value="JMJC"/>
    <property type="match status" value="1"/>
</dbReference>
<proteinExistence type="predicted"/>
<dbReference type="Proteomes" id="UP000527355">
    <property type="component" value="Unassembled WGS sequence"/>
</dbReference>
<dbReference type="GO" id="GO:0008168">
    <property type="term" value="F:methyltransferase activity"/>
    <property type="evidence" value="ECO:0007669"/>
    <property type="project" value="UniProtKB-KW"/>
</dbReference>
<dbReference type="GO" id="GO:0032259">
    <property type="term" value="P:methylation"/>
    <property type="evidence" value="ECO:0007669"/>
    <property type="project" value="UniProtKB-KW"/>
</dbReference>
<gene>
    <name evidence="3" type="ORF">mMyoMyo1_007242</name>
</gene>
<dbReference type="PANTHER" id="PTHR10694:SF21">
    <property type="entry name" value="LYSINE-SPECIFIC DEMETHYLASE 4D"/>
    <property type="match status" value="1"/>
</dbReference>
<comment type="caution">
    <text evidence="3">The sequence shown here is derived from an EMBL/GenBank/DDBJ whole genome shotgun (WGS) entry which is preliminary data.</text>
</comment>
<dbReference type="Gene3D" id="2.60.120.650">
    <property type="entry name" value="Cupin"/>
    <property type="match status" value="1"/>
</dbReference>
<dbReference type="VEuPathDB" id="HostDB:LOC118653535"/>
<keyword evidence="4" id="KW-1185">Reference proteome</keyword>
<dbReference type="GO" id="GO:0010468">
    <property type="term" value="P:regulation of gene expression"/>
    <property type="evidence" value="ECO:0007669"/>
    <property type="project" value="TreeGrafter"/>
</dbReference>
<dbReference type="InterPro" id="IPR003347">
    <property type="entry name" value="JmjC_dom"/>
</dbReference>
<dbReference type="SMART" id="SM00558">
    <property type="entry name" value="JmjC"/>
    <property type="match status" value="1"/>
</dbReference>
<dbReference type="PANTHER" id="PTHR10694">
    <property type="entry name" value="LYSINE-SPECIFIC DEMETHYLASE"/>
    <property type="match status" value="1"/>
</dbReference>
<protein>
    <submittedName>
        <fullName evidence="3">Lysine demethylase 4D</fullName>
    </submittedName>
</protein>
<evidence type="ECO:0000256" key="1">
    <source>
        <dbReference type="SAM" id="MobiDB-lite"/>
    </source>
</evidence>
<evidence type="ECO:0000313" key="4">
    <source>
        <dbReference type="Proteomes" id="UP000527355"/>
    </source>
</evidence>
<sequence>MTVGEYRLLANSGQYQTPPHLDFEDLERKYWKTRLYDSPIYGADISGSLFDANTKQWNLGHLGTIQDLLEQECGVVIEGVNTPYLYFGMWKTTFAWHTEDMDLYSINYLHFGEPKTWYAVPPEHGQRLERLARELFPGSSRGCEAFLRHKVALISPTVLKENGVPFSRITQEAGEFMVTFPYGYHAGFNHGFNCAEAINFATPRWVDYGKVASQCSCGEARVSFPMDVFMRLLQPERYELWKRGEDRTVVDHVEPMALGSQELRAWREGRAAWRSALGLRHLQPPRATNTPRSVGMSRGAPGHLGCQALVRKLCRRPSLALGSASAAQPAAAAALCSLKPYPPSQPTSGPSAQDLQPTGTRGLNRGPRPWEQGTQEWTVQAPAKRRCLVGAVRTAPEPKAQPVPEDKPSMDSPALLVPAS</sequence>
<evidence type="ECO:0000259" key="2">
    <source>
        <dbReference type="PROSITE" id="PS51184"/>
    </source>
</evidence>
<dbReference type="GO" id="GO:0005634">
    <property type="term" value="C:nucleus"/>
    <property type="evidence" value="ECO:0007669"/>
    <property type="project" value="TreeGrafter"/>
</dbReference>
<dbReference type="Pfam" id="PF02373">
    <property type="entry name" value="JmjC"/>
    <property type="match status" value="1"/>
</dbReference>
<keyword evidence="3" id="KW-0808">Transferase</keyword>
<dbReference type="AlphaFoldDB" id="A0A7J7YE70"/>
<feature type="domain" description="JmjC" evidence="2">
    <location>
        <begin position="51"/>
        <end position="217"/>
    </location>
</feature>
<keyword evidence="3" id="KW-0489">Methyltransferase</keyword>
<reference evidence="3 4" key="1">
    <citation type="journal article" date="2020" name="Nature">
        <title>Six reference-quality genomes reveal evolution of bat adaptations.</title>
        <authorList>
            <person name="Jebb D."/>
            <person name="Huang Z."/>
            <person name="Pippel M."/>
            <person name="Hughes G.M."/>
            <person name="Lavrichenko K."/>
            <person name="Devanna P."/>
            <person name="Winkler S."/>
            <person name="Jermiin L.S."/>
            <person name="Skirmuntt E.C."/>
            <person name="Katzourakis A."/>
            <person name="Burkitt-Gray L."/>
            <person name="Ray D.A."/>
            <person name="Sullivan K.A.M."/>
            <person name="Roscito J.G."/>
            <person name="Kirilenko B.M."/>
            <person name="Davalos L.M."/>
            <person name="Corthals A.P."/>
            <person name="Power M.L."/>
            <person name="Jones G."/>
            <person name="Ransome R.D."/>
            <person name="Dechmann D.K.N."/>
            <person name="Locatelli A.G."/>
            <person name="Puechmaille S.J."/>
            <person name="Fedrigo O."/>
            <person name="Jarvis E.D."/>
            <person name="Hiller M."/>
            <person name="Vernes S.C."/>
            <person name="Myers E.W."/>
            <person name="Teeling E.C."/>
        </authorList>
    </citation>
    <scope>NUCLEOTIDE SEQUENCE [LARGE SCALE GENOMIC DNA]</scope>
    <source>
        <strain evidence="3">MMyoMyo1</strain>
        <tissue evidence="3">Flight muscle</tissue>
    </source>
</reference>
<feature type="compositionally biased region" description="Polar residues" evidence="1">
    <location>
        <begin position="346"/>
        <end position="361"/>
    </location>
</feature>
<evidence type="ECO:0000313" key="3">
    <source>
        <dbReference type="EMBL" id="KAF6359926.1"/>
    </source>
</evidence>